<dbReference type="Pfam" id="PF03795">
    <property type="entry name" value="YCII"/>
    <property type="match status" value="1"/>
</dbReference>
<accession>A0A5B8UMT8</accession>
<reference evidence="4 5" key="1">
    <citation type="journal article" date="2015" name="Int. J. Syst. Evol. Microbiol.">
        <title>Flavisolibacter ginsenosidimutans sp. nov., with ginsenoside-converting activity isolated from soil used for cultivating ginseng.</title>
        <authorList>
            <person name="Zhao Y."/>
            <person name="Liu Q."/>
            <person name="Kang M.S."/>
            <person name="Jin F."/>
            <person name="Yu H."/>
            <person name="Im W.T."/>
        </authorList>
    </citation>
    <scope>NUCLEOTIDE SEQUENCE [LARGE SCALE GENOMIC DNA]</scope>
    <source>
        <strain evidence="4 5">Gsoil 636</strain>
    </source>
</reference>
<evidence type="ECO:0000259" key="3">
    <source>
        <dbReference type="Pfam" id="PF03795"/>
    </source>
</evidence>
<keyword evidence="2" id="KW-0732">Signal</keyword>
<proteinExistence type="inferred from homology"/>
<protein>
    <recommendedName>
        <fullName evidence="3">YCII-related domain-containing protein</fullName>
    </recommendedName>
</protein>
<evidence type="ECO:0000256" key="2">
    <source>
        <dbReference type="SAM" id="SignalP"/>
    </source>
</evidence>
<dbReference type="Proteomes" id="UP000321204">
    <property type="component" value="Chromosome"/>
</dbReference>
<evidence type="ECO:0000313" key="4">
    <source>
        <dbReference type="EMBL" id="QEC57873.1"/>
    </source>
</evidence>
<dbReference type="InterPro" id="IPR011008">
    <property type="entry name" value="Dimeric_a/b-barrel"/>
</dbReference>
<evidence type="ECO:0000256" key="1">
    <source>
        <dbReference type="ARBA" id="ARBA00007689"/>
    </source>
</evidence>
<dbReference type="Gene3D" id="3.30.70.1060">
    <property type="entry name" value="Dimeric alpha+beta barrel"/>
    <property type="match status" value="1"/>
</dbReference>
<sequence>MNPNGCKKIVIAIFLCLLCNLALQAQTTVYNKRLADSLGADDYGMKMYVLVMLKTGPAKIADKVKTDSLFGGHLKNIKRLASIGKLVVAGPLQKNDEHYEGIFILNTKTKEEAKALLDTDPAVHAGLLEPVLYGWYGSAALPLYLPAVEKVSKKSF</sequence>
<feature type="signal peptide" evidence="2">
    <location>
        <begin position="1"/>
        <end position="25"/>
    </location>
</feature>
<dbReference type="InterPro" id="IPR005545">
    <property type="entry name" value="YCII"/>
</dbReference>
<evidence type="ECO:0000313" key="5">
    <source>
        <dbReference type="Proteomes" id="UP000321204"/>
    </source>
</evidence>
<keyword evidence="5" id="KW-1185">Reference proteome</keyword>
<feature type="chain" id="PRO_5022990886" description="YCII-related domain-containing protein" evidence="2">
    <location>
        <begin position="26"/>
        <end position="156"/>
    </location>
</feature>
<dbReference type="KEGG" id="fgg:FSB75_18845"/>
<name>A0A5B8UMT8_9BACT</name>
<feature type="domain" description="YCII-related" evidence="3">
    <location>
        <begin position="47"/>
        <end position="130"/>
    </location>
</feature>
<dbReference type="AlphaFoldDB" id="A0A5B8UMT8"/>
<gene>
    <name evidence="4" type="ORF">FSB75_18845</name>
</gene>
<organism evidence="4 5">
    <name type="scientific">Flavisolibacter ginsenosidimutans</name>
    <dbReference type="NCBI Taxonomy" id="661481"/>
    <lineage>
        <taxon>Bacteria</taxon>
        <taxon>Pseudomonadati</taxon>
        <taxon>Bacteroidota</taxon>
        <taxon>Chitinophagia</taxon>
        <taxon>Chitinophagales</taxon>
        <taxon>Chitinophagaceae</taxon>
        <taxon>Flavisolibacter</taxon>
    </lineage>
</organism>
<dbReference type="RefSeq" id="WP_146790646.1">
    <property type="nucleotide sequence ID" value="NZ_CP042433.1"/>
</dbReference>
<dbReference type="EMBL" id="CP042433">
    <property type="protein sequence ID" value="QEC57873.1"/>
    <property type="molecule type" value="Genomic_DNA"/>
</dbReference>
<dbReference type="SUPFAM" id="SSF54909">
    <property type="entry name" value="Dimeric alpha+beta barrel"/>
    <property type="match status" value="1"/>
</dbReference>
<dbReference type="OrthoDB" id="8481699at2"/>
<comment type="similarity">
    <text evidence="1">Belongs to the YciI family.</text>
</comment>